<evidence type="ECO:0000313" key="3">
    <source>
        <dbReference type="Proteomes" id="UP000631114"/>
    </source>
</evidence>
<keyword evidence="1" id="KW-1133">Transmembrane helix</keyword>
<protein>
    <submittedName>
        <fullName evidence="2">Uncharacterized protein</fullName>
    </submittedName>
</protein>
<dbReference type="OrthoDB" id="671923at2759"/>
<dbReference type="Proteomes" id="UP000631114">
    <property type="component" value="Unassembled WGS sequence"/>
</dbReference>
<accession>A0A835M5L1</accession>
<feature type="transmembrane region" description="Helical" evidence="1">
    <location>
        <begin position="66"/>
        <end position="85"/>
    </location>
</feature>
<dbReference type="AlphaFoldDB" id="A0A835M5L1"/>
<dbReference type="PANTHER" id="PTHR34936:SF2">
    <property type="entry name" value="EXPRESSED PROTEIN"/>
    <property type="match status" value="1"/>
</dbReference>
<keyword evidence="1" id="KW-0812">Transmembrane</keyword>
<organism evidence="2 3">
    <name type="scientific">Coptis chinensis</name>
    <dbReference type="NCBI Taxonomy" id="261450"/>
    <lineage>
        <taxon>Eukaryota</taxon>
        <taxon>Viridiplantae</taxon>
        <taxon>Streptophyta</taxon>
        <taxon>Embryophyta</taxon>
        <taxon>Tracheophyta</taxon>
        <taxon>Spermatophyta</taxon>
        <taxon>Magnoliopsida</taxon>
        <taxon>Ranunculales</taxon>
        <taxon>Ranunculaceae</taxon>
        <taxon>Coptidoideae</taxon>
        <taxon>Coptis</taxon>
    </lineage>
</organism>
<sequence length="102" mass="11799">MITRSMLVEQLRDYQVRSQHKWAKLIFFSPKPHITSSGDAVVAFSWALLFLVLVISSLPALYFTHFWLSALVLCLGILVLICLRNSRQKWLARKRLVLPLSM</sequence>
<evidence type="ECO:0000256" key="1">
    <source>
        <dbReference type="SAM" id="Phobius"/>
    </source>
</evidence>
<evidence type="ECO:0000313" key="2">
    <source>
        <dbReference type="EMBL" id="KAF9620528.1"/>
    </source>
</evidence>
<keyword evidence="1" id="KW-0472">Membrane</keyword>
<proteinExistence type="predicted"/>
<feature type="transmembrane region" description="Helical" evidence="1">
    <location>
        <begin position="40"/>
        <end position="60"/>
    </location>
</feature>
<keyword evidence="3" id="KW-1185">Reference proteome</keyword>
<comment type="caution">
    <text evidence="2">The sequence shown here is derived from an EMBL/GenBank/DDBJ whole genome shotgun (WGS) entry which is preliminary data.</text>
</comment>
<name>A0A835M5L1_9MAGN</name>
<dbReference type="PANTHER" id="PTHR34936">
    <property type="entry name" value="EXPRESSED PROTEIN"/>
    <property type="match status" value="1"/>
</dbReference>
<dbReference type="EMBL" id="JADFTS010000002">
    <property type="protein sequence ID" value="KAF9620528.1"/>
    <property type="molecule type" value="Genomic_DNA"/>
</dbReference>
<gene>
    <name evidence="2" type="ORF">IFM89_013149</name>
</gene>
<reference evidence="2 3" key="1">
    <citation type="submission" date="2020-10" db="EMBL/GenBank/DDBJ databases">
        <title>The Coptis chinensis genome and diversification of protoberbering-type alkaloids.</title>
        <authorList>
            <person name="Wang B."/>
            <person name="Shu S."/>
            <person name="Song C."/>
            <person name="Liu Y."/>
        </authorList>
    </citation>
    <scope>NUCLEOTIDE SEQUENCE [LARGE SCALE GENOMIC DNA]</scope>
    <source>
        <strain evidence="2">HL-2020</strain>
        <tissue evidence="2">Leaf</tissue>
    </source>
</reference>